<protein>
    <submittedName>
        <fullName evidence="2">Uncharacterized protein</fullName>
    </submittedName>
</protein>
<evidence type="ECO:0000313" key="3">
    <source>
        <dbReference type="Proteomes" id="UP000230750"/>
    </source>
</evidence>
<feature type="region of interest" description="Disordered" evidence="1">
    <location>
        <begin position="111"/>
        <end position="232"/>
    </location>
</feature>
<dbReference type="PANTHER" id="PTHR14918">
    <property type="entry name" value="KICSTOR COMPLEX PROTEIN SZT2"/>
    <property type="match status" value="1"/>
</dbReference>
<dbReference type="InterPro" id="IPR033228">
    <property type="entry name" value="SZT2"/>
</dbReference>
<dbReference type="PANTHER" id="PTHR14918:SF3">
    <property type="entry name" value="KICSTOR COMPLEX PROTEIN SZT2"/>
    <property type="match status" value="1"/>
</dbReference>
<dbReference type="Proteomes" id="UP000230750">
    <property type="component" value="Unassembled WGS sequence"/>
</dbReference>
<evidence type="ECO:0000313" key="2">
    <source>
        <dbReference type="EMBL" id="PIK60865.1"/>
    </source>
</evidence>
<accession>A0A2G8LKU9</accession>
<proteinExistence type="predicted"/>
<organism evidence="2 3">
    <name type="scientific">Stichopus japonicus</name>
    <name type="common">Sea cucumber</name>
    <dbReference type="NCBI Taxonomy" id="307972"/>
    <lineage>
        <taxon>Eukaryota</taxon>
        <taxon>Metazoa</taxon>
        <taxon>Echinodermata</taxon>
        <taxon>Eleutherozoa</taxon>
        <taxon>Echinozoa</taxon>
        <taxon>Holothuroidea</taxon>
        <taxon>Aspidochirotacea</taxon>
        <taxon>Aspidochirotida</taxon>
        <taxon>Stichopodidae</taxon>
        <taxon>Apostichopus</taxon>
    </lineage>
</organism>
<dbReference type="OrthoDB" id="43547at2759"/>
<comment type="caution">
    <text evidence="2">The sequence shown here is derived from an EMBL/GenBank/DDBJ whole genome shotgun (WGS) entry which is preliminary data.</text>
</comment>
<dbReference type="GO" id="GO:0005777">
    <property type="term" value="C:peroxisome"/>
    <property type="evidence" value="ECO:0007669"/>
    <property type="project" value="InterPro"/>
</dbReference>
<dbReference type="EMBL" id="MRZV01000045">
    <property type="protein sequence ID" value="PIK60865.1"/>
    <property type="molecule type" value="Genomic_DNA"/>
</dbReference>
<dbReference type="AlphaFoldDB" id="A0A2G8LKU9"/>
<feature type="compositionally biased region" description="Basic and acidic residues" evidence="1">
    <location>
        <begin position="156"/>
        <end position="190"/>
    </location>
</feature>
<gene>
    <name evidence="2" type="ORF">BSL78_02181</name>
</gene>
<sequence>MTFLDGKAAIQAQDEIKWLLKDEIASARRHIFPVTVDTLDMVASHVCNSLNNKTCLYEQVDLKFVFGPEQSLSEFVKAFEEIKVTGYKLNKIHEHYYLSLDQMASSKDLDGSWPSDQFDGKLPSGSRSKASIDVSETAGDAATKITFTPPSPQRHSGTEQESKDGKMERVTKNSEETLTKEDRERKKEDGINQGEEEEQIDKKEDTSEIDDTAVSSKKIEDEPARESSVKWK</sequence>
<keyword evidence="3" id="KW-1185">Reference proteome</keyword>
<feature type="compositionally biased region" description="Basic and acidic residues" evidence="1">
    <location>
        <begin position="217"/>
        <end position="232"/>
    </location>
</feature>
<dbReference type="STRING" id="307972.A0A2G8LKU9"/>
<name>A0A2G8LKU9_STIJA</name>
<reference evidence="2 3" key="1">
    <citation type="journal article" date="2017" name="PLoS Biol.">
        <title>The sea cucumber genome provides insights into morphological evolution and visceral regeneration.</title>
        <authorList>
            <person name="Zhang X."/>
            <person name="Sun L."/>
            <person name="Yuan J."/>
            <person name="Sun Y."/>
            <person name="Gao Y."/>
            <person name="Zhang L."/>
            <person name="Li S."/>
            <person name="Dai H."/>
            <person name="Hamel J.F."/>
            <person name="Liu C."/>
            <person name="Yu Y."/>
            <person name="Liu S."/>
            <person name="Lin W."/>
            <person name="Guo K."/>
            <person name="Jin S."/>
            <person name="Xu P."/>
            <person name="Storey K.B."/>
            <person name="Huan P."/>
            <person name="Zhang T."/>
            <person name="Zhou Y."/>
            <person name="Zhang J."/>
            <person name="Lin C."/>
            <person name="Li X."/>
            <person name="Xing L."/>
            <person name="Huo D."/>
            <person name="Sun M."/>
            <person name="Wang L."/>
            <person name="Mercier A."/>
            <person name="Li F."/>
            <person name="Yang H."/>
            <person name="Xiang J."/>
        </authorList>
    </citation>
    <scope>NUCLEOTIDE SEQUENCE [LARGE SCALE GENOMIC DNA]</scope>
    <source>
        <strain evidence="2">Shaxun</strain>
        <tissue evidence="2">Muscle</tissue>
    </source>
</reference>
<evidence type="ECO:0000256" key="1">
    <source>
        <dbReference type="SAM" id="MobiDB-lite"/>
    </source>
</evidence>